<dbReference type="InterPro" id="IPR019533">
    <property type="entry name" value="Peptidase_S26"/>
</dbReference>
<dbReference type="SUPFAM" id="SSF51306">
    <property type="entry name" value="LexA/Signal peptidase"/>
    <property type="match status" value="1"/>
</dbReference>
<dbReference type="Pfam" id="PF10502">
    <property type="entry name" value="Peptidase_S26"/>
    <property type="match status" value="1"/>
</dbReference>
<protein>
    <submittedName>
        <fullName evidence="1">Uncharacterized protein</fullName>
    </submittedName>
</protein>
<dbReference type="InterPro" id="IPR036286">
    <property type="entry name" value="LexA/Signal_pep-like_sf"/>
</dbReference>
<dbReference type="EMBL" id="JAAGYU010000036">
    <property type="protein sequence ID" value="NEL76572.1"/>
    <property type="molecule type" value="Genomic_DNA"/>
</dbReference>
<dbReference type="AlphaFoldDB" id="A0A6P0DY34"/>
<dbReference type="Proteomes" id="UP000471082">
    <property type="component" value="Unassembled WGS sequence"/>
</dbReference>
<dbReference type="GeneID" id="46984235"/>
<dbReference type="GO" id="GO:0004252">
    <property type="term" value="F:serine-type endopeptidase activity"/>
    <property type="evidence" value="ECO:0007669"/>
    <property type="project" value="InterPro"/>
</dbReference>
<dbReference type="GO" id="GO:0006465">
    <property type="term" value="P:signal peptide processing"/>
    <property type="evidence" value="ECO:0007669"/>
    <property type="project" value="InterPro"/>
</dbReference>
<gene>
    <name evidence="1" type="ORF">G3W61_09955</name>
</gene>
<proteinExistence type="predicted"/>
<evidence type="ECO:0000313" key="2">
    <source>
        <dbReference type="Proteomes" id="UP000471082"/>
    </source>
</evidence>
<comment type="caution">
    <text evidence="1">The sequence shown here is derived from an EMBL/GenBank/DDBJ whole genome shotgun (WGS) entry which is preliminary data.</text>
</comment>
<sequence length="173" mass="19456">MSYVQTPVRPRWSARFVKNLFAVLAISTMVAVSYVQSTYTLGFDLQATRCLPWSVYWVTRVVPEEVKRGILYQYRFTGDEKLLGRNLVKFAAAVPGDRIKLDPRGVWINGEYWGPMHPLQVERLIAAGQAPFASFVVPKGKVLMLGTLPQTYDSRYVGLVDISALNGTATPLW</sequence>
<reference evidence="1 2" key="1">
    <citation type="submission" date="2019-11" db="EMBL/GenBank/DDBJ databases">
        <title>Genome-resolved metagenomics to study the prevalence of co-infection and intraspecific heterogeneity among plant pathogen metapopulations.</title>
        <authorList>
            <person name="Newberry E."/>
            <person name="Bhandari R."/>
            <person name="Kemble J."/>
            <person name="Sikora E."/>
            <person name="Potnis N."/>
        </authorList>
    </citation>
    <scope>NUCLEOTIDE SEQUENCE [LARGE SCALE GENOMIC DNA]</scope>
    <source>
        <strain evidence="1">Xp_Tom_Tuscaloosa_18b</strain>
    </source>
</reference>
<accession>A0A6P0DY34</accession>
<dbReference type="RefSeq" id="WP_031424457.1">
    <property type="nucleotide sequence ID" value="NZ_CP018472.1"/>
</dbReference>
<dbReference type="Gene3D" id="2.10.109.10">
    <property type="entry name" value="Umud Fragment, subunit A"/>
    <property type="match status" value="1"/>
</dbReference>
<evidence type="ECO:0000313" key="1">
    <source>
        <dbReference type="EMBL" id="NEL76572.1"/>
    </source>
</evidence>
<organism evidence="1 2">
    <name type="scientific">Xanthomonas perforans</name>
    <dbReference type="NCBI Taxonomy" id="442694"/>
    <lineage>
        <taxon>Bacteria</taxon>
        <taxon>Pseudomonadati</taxon>
        <taxon>Pseudomonadota</taxon>
        <taxon>Gammaproteobacteria</taxon>
        <taxon>Lysobacterales</taxon>
        <taxon>Lysobacteraceae</taxon>
        <taxon>Xanthomonas</taxon>
    </lineage>
</organism>
<name>A0A6P0DY34_XANPE</name>